<dbReference type="AlphaFoldDB" id="X1A530"/>
<feature type="transmembrane region" description="Helical" evidence="1">
    <location>
        <begin position="66"/>
        <end position="86"/>
    </location>
</feature>
<feature type="domain" description="Nucleoside transporter/FeoB GTPase Gate" evidence="3">
    <location>
        <begin position="125"/>
        <end position="248"/>
    </location>
</feature>
<feature type="non-terminal residue" evidence="4">
    <location>
        <position position="1"/>
    </location>
</feature>
<feature type="transmembrane region" description="Helical" evidence="1">
    <location>
        <begin position="6"/>
        <end position="23"/>
    </location>
</feature>
<dbReference type="InterPro" id="IPR011642">
    <property type="entry name" value="Gate_dom"/>
</dbReference>
<dbReference type="GO" id="GO:0015093">
    <property type="term" value="F:ferrous iron transmembrane transporter activity"/>
    <property type="evidence" value="ECO:0007669"/>
    <property type="project" value="InterPro"/>
</dbReference>
<dbReference type="PANTHER" id="PTHR43185:SF1">
    <property type="entry name" value="FE(2+) TRANSPORTER FEOB"/>
    <property type="match status" value="1"/>
</dbReference>
<sequence>GLPGKSFIPLIIGFGCNVPAVMATRTLDSHRDRIITAMMSPFMSCGARLAIFVVFGATFFPHHAGLMIFVLYLIGIIVALLTGLILKYTLLRGKSAPFVLEVPQYHLPTLKNLSINTWQRLKGFVIRAGRLILPICVIVGSLNTIQLNGSIDPQGSQHSVLAEVGRDLTPVFSPMGISQQNWPATVGLITGTLAKEVVVGTLNTLYTQNQTDISDPSDFNLKAGLLLAWQSTVDGFKQLFSSQMLNPFTANSVFARDTNCGRTHTAATGPSGVCAF</sequence>
<evidence type="ECO:0000256" key="1">
    <source>
        <dbReference type="SAM" id="Phobius"/>
    </source>
</evidence>
<evidence type="ECO:0000259" key="2">
    <source>
        <dbReference type="Pfam" id="PF07664"/>
    </source>
</evidence>
<evidence type="ECO:0000313" key="4">
    <source>
        <dbReference type="EMBL" id="GAG67888.1"/>
    </source>
</evidence>
<keyword evidence="1" id="KW-0812">Transmembrane</keyword>
<dbReference type="PANTHER" id="PTHR43185">
    <property type="entry name" value="FERROUS IRON TRANSPORT PROTEIN B"/>
    <property type="match status" value="1"/>
</dbReference>
<keyword evidence="1" id="KW-1133">Transmembrane helix</keyword>
<gene>
    <name evidence="4" type="ORF">S01H4_15237</name>
</gene>
<comment type="caution">
    <text evidence="4">The sequence shown here is derived from an EMBL/GenBank/DDBJ whole genome shotgun (WGS) entry which is preliminary data.</text>
</comment>
<dbReference type="InterPro" id="IPR050860">
    <property type="entry name" value="FeoB_GTPase"/>
</dbReference>
<dbReference type="Pfam" id="PF07664">
    <property type="entry name" value="FeoB_C"/>
    <property type="match status" value="1"/>
</dbReference>
<feature type="domain" description="Nucleoside transporter/FeoB GTPase Gate" evidence="3">
    <location>
        <begin position="1"/>
        <end position="58"/>
    </location>
</feature>
<protein>
    <recommendedName>
        <fullName evidence="5">Nucleoside transporter/FeoB GTPase Gate domain-containing protein</fullName>
    </recommendedName>
</protein>
<name>X1A530_9ZZZZ</name>
<keyword evidence="1" id="KW-0472">Membrane</keyword>
<dbReference type="Pfam" id="PF07670">
    <property type="entry name" value="Gate"/>
    <property type="match status" value="2"/>
</dbReference>
<reference evidence="4" key="1">
    <citation type="journal article" date="2014" name="Front. Microbiol.">
        <title>High frequency of phylogenetically diverse reductive dehalogenase-homologous genes in deep subseafloor sedimentary metagenomes.</title>
        <authorList>
            <person name="Kawai M."/>
            <person name="Futagami T."/>
            <person name="Toyoda A."/>
            <person name="Takaki Y."/>
            <person name="Nishi S."/>
            <person name="Hori S."/>
            <person name="Arai W."/>
            <person name="Tsubouchi T."/>
            <person name="Morono Y."/>
            <person name="Uchiyama I."/>
            <person name="Ito T."/>
            <person name="Fujiyama A."/>
            <person name="Inagaki F."/>
            <person name="Takami H."/>
        </authorList>
    </citation>
    <scope>NUCLEOTIDE SEQUENCE</scope>
    <source>
        <strain evidence="4">Expedition CK06-06</strain>
    </source>
</reference>
<proteinExistence type="predicted"/>
<evidence type="ECO:0000259" key="3">
    <source>
        <dbReference type="Pfam" id="PF07670"/>
    </source>
</evidence>
<accession>X1A530</accession>
<dbReference type="InterPro" id="IPR011640">
    <property type="entry name" value="Fe2_transport_prot_B_C"/>
</dbReference>
<dbReference type="GO" id="GO:0005886">
    <property type="term" value="C:plasma membrane"/>
    <property type="evidence" value="ECO:0007669"/>
    <property type="project" value="TreeGrafter"/>
</dbReference>
<dbReference type="EMBL" id="BART01006680">
    <property type="protein sequence ID" value="GAG67888.1"/>
    <property type="molecule type" value="Genomic_DNA"/>
</dbReference>
<organism evidence="4">
    <name type="scientific">marine sediment metagenome</name>
    <dbReference type="NCBI Taxonomy" id="412755"/>
    <lineage>
        <taxon>unclassified sequences</taxon>
        <taxon>metagenomes</taxon>
        <taxon>ecological metagenomes</taxon>
    </lineage>
</organism>
<feature type="domain" description="Ferrous iron transport protein B C-terminal" evidence="2">
    <location>
        <begin position="68"/>
        <end position="120"/>
    </location>
</feature>
<feature type="transmembrane region" description="Helical" evidence="1">
    <location>
        <begin position="35"/>
        <end position="60"/>
    </location>
</feature>
<evidence type="ECO:0008006" key="5">
    <source>
        <dbReference type="Google" id="ProtNLM"/>
    </source>
</evidence>